<dbReference type="RefSeq" id="WP_089762315.1">
    <property type="nucleotide sequence ID" value="NZ_BKAT01000007.1"/>
</dbReference>
<evidence type="ECO:0000313" key="1">
    <source>
        <dbReference type="EMBL" id="SEA60244.1"/>
    </source>
</evidence>
<keyword evidence="2" id="KW-1185">Reference proteome</keyword>
<dbReference type="SUPFAM" id="SSF69360">
    <property type="entry name" value="Cell wall binding repeat"/>
    <property type="match status" value="1"/>
</dbReference>
<gene>
    <name evidence="1" type="ORF">SAMN05660909_02663</name>
</gene>
<reference evidence="2" key="1">
    <citation type="submission" date="2016-10" db="EMBL/GenBank/DDBJ databases">
        <authorList>
            <person name="Varghese N."/>
            <person name="Submissions S."/>
        </authorList>
    </citation>
    <scope>NUCLEOTIDE SEQUENCE [LARGE SCALE GENOMIC DNA]</scope>
    <source>
        <strain evidence="2">DSM 23920</strain>
    </source>
</reference>
<dbReference type="PANTHER" id="PTHR37841">
    <property type="entry name" value="GLR2918 PROTEIN"/>
    <property type="match status" value="1"/>
</dbReference>
<dbReference type="PROSITE" id="PS51257">
    <property type="entry name" value="PROKAR_LIPOPROTEIN"/>
    <property type="match status" value="1"/>
</dbReference>
<dbReference type="InterPro" id="IPR032774">
    <property type="entry name" value="WG_beta_rep"/>
</dbReference>
<protein>
    <submittedName>
        <fullName evidence="1">WG containing repeat-containing protein</fullName>
    </submittedName>
</protein>
<evidence type="ECO:0000313" key="2">
    <source>
        <dbReference type="Proteomes" id="UP000199656"/>
    </source>
</evidence>
<organism evidence="1 2">
    <name type="scientific">Chitinophaga terrae</name>
    <name type="common">ex Kim and Jung 2007</name>
    <dbReference type="NCBI Taxonomy" id="408074"/>
    <lineage>
        <taxon>Bacteria</taxon>
        <taxon>Pseudomonadati</taxon>
        <taxon>Bacteroidota</taxon>
        <taxon>Chitinophagia</taxon>
        <taxon>Chitinophagales</taxon>
        <taxon>Chitinophagaceae</taxon>
        <taxon>Chitinophaga</taxon>
    </lineage>
</organism>
<name>A0A1H4CIT3_9BACT</name>
<dbReference type="Proteomes" id="UP000199656">
    <property type="component" value="Unassembled WGS sequence"/>
</dbReference>
<sequence length="469" mass="52837">MKFISHTLLLIIIAGLLFACNSNRGSQFNIWKEDNTGPQLFVIWENNKAGFIDKDGKIVIAPRFYAANDFSEGLANVREHGYYGYINSDGKYEIPPVFEFAEPFHNGMAVAYKGDKGYYIQRDGKVAFKRPFTDPQPFDQYGCAIIGSAKRLQGMIDLSGRLVLDTLYERIYPNNNRFIVETGRLTGLADPTGRFIVPLGRYAAISALDDNYYEVMTEDGKSSVIDANGKQHFGAGRYQDEKTLPPVLESYDPNGFTGGILRGTIKGKLALVDTTGRIIWRDSSLPRCTPVNIDYQGGSYMYVQPKDGRRDIPGDTSRPIVQPNVPRQQLSIVIDVSKKDTFLQVYQGYNVYVFNTTGEPVKFSLQDYCLYCTMQALNSANEWKDIENIPSSSCGNSYGSTFLPPNEYWLLKCPVYEGSIKTKLRLALKVNYAAPPVYSNAIEGSVNPAQFWRKKFYFSGNIMDPYEER</sequence>
<accession>A0A1H4CIT3</accession>
<dbReference type="Pfam" id="PF14903">
    <property type="entry name" value="WG_beta_rep"/>
    <property type="match status" value="1"/>
</dbReference>
<dbReference type="EMBL" id="FNRL01000010">
    <property type="protein sequence ID" value="SEA60244.1"/>
    <property type="molecule type" value="Genomic_DNA"/>
</dbReference>
<dbReference type="AlphaFoldDB" id="A0A1H4CIT3"/>
<proteinExistence type="predicted"/>
<dbReference type="STRING" id="408074.SAMN05660909_02663"/>
<dbReference type="PANTHER" id="PTHR37841:SF1">
    <property type="entry name" value="DUF3298 DOMAIN-CONTAINING PROTEIN"/>
    <property type="match status" value="1"/>
</dbReference>
<dbReference type="OrthoDB" id="679755at2"/>